<name>A0A6S7CB18_9BURK</name>
<dbReference type="SFLD" id="SFLDG00358">
    <property type="entry name" value="Main_(cytGST)"/>
    <property type="match status" value="1"/>
</dbReference>
<dbReference type="Gene3D" id="1.20.1050.10">
    <property type="match status" value="1"/>
</dbReference>
<dbReference type="Pfam" id="PF13410">
    <property type="entry name" value="GST_C_2"/>
    <property type="match status" value="1"/>
</dbReference>
<evidence type="ECO:0000313" key="5">
    <source>
        <dbReference type="Proteomes" id="UP000494115"/>
    </source>
</evidence>
<dbReference type="NCBIfam" id="TIGR01262">
    <property type="entry name" value="maiA"/>
    <property type="match status" value="1"/>
</dbReference>
<evidence type="ECO:0000313" key="4">
    <source>
        <dbReference type="EMBL" id="CAB3785243.1"/>
    </source>
</evidence>
<evidence type="ECO:0000259" key="2">
    <source>
        <dbReference type="PROSITE" id="PS50404"/>
    </source>
</evidence>
<dbReference type="SFLD" id="SFLDS00019">
    <property type="entry name" value="Glutathione_Transferase_(cytos"/>
    <property type="match status" value="1"/>
</dbReference>
<dbReference type="GO" id="GO:0004364">
    <property type="term" value="F:glutathione transferase activity"/>
    <property type="evidence" value="ECO:0007669"/>
    <property type="project" value="TreeGrafter"/>
</dbReference>
<keyword evidence="4" id="KW-0670">Pyruvate</keyword>
<keyword evidence="5" id="KW-1185">Reference proteome</keyword>
<proteinExistence type="inferred from homology"/>
<evidence type="ECO:0000256" key="1">
    <source>
        <dbReference type="ARBA" id="ARBA00010007"/>
    </source>
</evidence>
<dbReference type="InterPro" id="IPR004045">
    <property type="entry name" value="Glutathione_S-Trfase_N"/>
</dbReference>
<dbReference type="InterPro" id="IPR005955">
    <property type="entry name" value="GST_Zeta"/>
</dbReference>
<dbReference type="PANTHER" id="PTHR42673:SF21">
    <property type="entry name" value="GLUTATHIONE S-TRANSFERASE YFCF"/>
    <property type="match status" value="1"/>
</dbReference>
<dbReference type="GO" id="GO:0005737">
    <property type="term" value="C:cytoplasm"/>
    <property type="evidence" value="ECO:0007669"/>
    <property type="project" value="InterPro"/>
</dbReference>
<dbReference type="EMBL" id="CADIKM010000006">
    <property type="protein sequence ID" value="CAB3785243.1"/>
    <property type="molecule type" value="Genomic_DNA"/>
</dbReference>
<dbReference type="CDD" id="cd03042">
    <property type="entry name" value="GST_N_Zeta"/>
    <property type="match status" value="1"/>
</dbReference>
<reference evidence="4 5" key="1">
    <citation type="submission" date="2020-04" db="EMBL/GenBank/DDBJ databases">
        <authorList>
            <person name="De Canck E."/>
        </authorList>
    </citation>
    <scope>NUCLEOTIDE SEQUENCE [LARGE SCALE GENOMIC DNA]</scope>
    <source>
        <strain evidence="4 5">LMG 28138</strain>
    </source>
</reference>
<evidence type="ECO:0000259" key="3">
    <source>
        <dbReference type="PROSITE" id="PS50405"/>
    </source>
</evidence>
<dbReference type="Proteomes" id="UP000494115">
    <property type="component" value="Unassembled WGS sequence"/>
</dbReference>
<feature type="domain" description="GST C-terminal" evidence="3">
    <location>
        <begin position="107"/>
        <end position="238"/>
    </location>
</feature>
<dbReference type="InterPro" id="IPR034333">
    <property type="entry name" value="GST_Zeta_N"/>
</dbReference>
<dbReference type="GO" id="GO:0050077">
    <property type="term" value="F:maleylpyruvate isomerase activity"/>
    <property type="evidence" value="ECO:0007669"/>
    <property type="project" value="UniProtKB-EC"/>
</dbReference>
<dbReference type="GO" id="GO:0006749">
    <property type="term" value="P:glutathione metabolic process"/>
    <property type="evidence" value="ECO:0007669"/>
    <property type="project" value="TreeGrafter"/>
</dbReference>
<dbReference type="InterPro" id="IPR040079">
    <property type="entry name" value="Glutathione_S-Trfase"/>
</dbReference>
<dbReference type="PANTHER" id="PTHR42673">
    <property type="entry name" value="MALEYLACETOACETATE ISOMERASE"/>
    <property type="match status" value="1"/>
</dbReference>
<feature type="domain" description="GST N-terminal" evidence="2">
    <location>
        <begin position="18"/>
        <end position="102"/>
    </location>
</feature>
<accession>A0A6S7CB18</accession>
<dbReference type="InterPro" id="IPR036282">
    <property type="entry name" value="Glutathione-S-Trfase_C_sf"/>
</dbReference>
<dbReference type="GO" id="GO:0016034">
    <property type="term" value="F:maleylacetoacetate isomerase activity"/>
    <property type="evidence" value="ECO:0007669"/>
    <property type="project" value="TreeGrafter"/>
</dbReference>
<dbReference type="PROSITE" id="PS50404">
    <property type="entry name" value="GST_NTER"/>
    <property type="match status" value="1"/>
</dbReference>
<dbReference type="CDD" id="cd03191">
    <property type="entry name" value="GST_C_Zeta"/>
    <property type="match status" value="1"/>
</dbReference>
<gene>
    <name evidence="4" type="primary">nagL</name>
    <name evidence="4" type="ORF">LMG28138_01992</name>
</gene>
<dbReference type="InterPro" id="IPR010987">
    <property type="entry name" value="Glutathione-S-Trfase_C-like"/>
</dbReference>
<dbReference type="EC" id="5.2.1.4" evidence="4"/>
<dbReference type="Gene3D" id="3.40.30.10">
    <property type="entry name" value="Glutaredoxin"/>
    <property type="match status" value="1"/>
</dbReference>
<dbReference type="InterPro" id="IPR036249">
    <property type="entry name" value="Thioredoxin-like_sf"/>
</dbReference>
<sequence length="238" mass="26351">MMIESQANTQSGDAEQARALTLYSYFRSSAAYRVRIALGLKGLPYDYVPIHLLRDGGQQRAPRYVELNPEALVPVLIEDEGDPLTQSLAIVEYLEETRPEPPLLPRAPADRAYVRSIAMQIACDIHPLDNLRVLFYLKKTLGVSDDQKNAWYRHWIETGFAALETRLAREAGPGGRVGRLCFGDTPTIADLCLVPQVFNAERMGVPLDVYPTIQRIAAAAGEIEAFVRAAPGNQVDAE</sequence>
<dbReference type="AlphaFoldDB" id="A0A6S7CB18"/>
<dbReference type="GO" id="GO:0006559">
    <property type="term" value="P:L-phenylalanine catabolic process"/>
    <property type="evidence" value="ECO:0007669"/>
    <property type="project" value="TreeGrafter"/>
</dbReference>
<dbReference type="PROSITE" id="PS50405">
    <property type="entry name" value="GST_CTER"/>
    <property type="match status" value="1"/>
</dbReference>
<keyword evidence="4" id="KW-0413">Isomerase</keyword>
<organism evidence="4 5">
    <name type="scientific">Pararobbsia alpina</name>
    <dbReference type="NCBI Taxonomy" id="621374"/>
    <lineage>
        <taxon>Bacteria</taxon>
        <taxon>Pseudomonadati</taxon>
        <taxon>Pseudomonadota</taxon>
        <taxon>Betaproteobacteria</taxon>
        <taxon>Burkholderiales</taxon>
        <taxon>Burkholderiaceae</taxon>
        <taxon>Pararobbsia</taxon>
    </lineage>
</organism>
<comment type="similarity">
    <text evidence="1">Belongs to the GST superfamily. Zeta family.</text>
</comment>
<dbReference type="SUPFAM" id="SSF52833">
    <property type="entry name" value="Thioredoxin-like"/>
    <property type="match status" value="1"/>
</dbReference>
<dbReference type="InterPro" id="IPR034330">
    <property type="entry name" value="GST_Zeta_C"/>
</dbReference>
<dbReference type="Pfam" id="PF13417">
    <property type="entry name" value="GST_N_3"/>
    <property type="match status" value="1"/>
</dbReference>
<dbReference type="SUPFAM" id="SSF47616">
    <property type="entry name" value="GST C-terminal domain-like"/>
    <property type="match status" value="1"/>
</dbReference>
<protein>
    <submittedName>
        <fullName evidence="4">Maleylpyruvate isomerase</fullName>
        <ecNumber evidence="4">5.2.1.4</ecNumber>
    </submittedName>
</protein>